<gene>
    <name evidence="1" type="ORF">FQP86_07210</name>
</gene>
<evidence type="ECO:0000313" key="2">
    <source>
        <dbReference type="Proteomes" id="UP000319941"/>
    </source>
</evidence>
<keyword evidence="1" id="KW-0808">Transferase</keyword>
<comment type="caution">
    <text evidence="1">The sequence shown here is derived from an EMBL/GenBank/DDBJ whole genome shotgun (WGS) entry which is preliminary data.</text>
</comment>
<dbReference type="EMBL" id="VNFH01000004">
    <property type="protein sequence ID" value="TVU71302.1"/>
    <property type="molecule type" value="Genomic_DNA"/>
</dbReference>
<dbReference type="AlphaFoldDB" id="A0A558HQ92"/>
<proteinExistence type="predicted"/>
<sequence length="88" mass="10060">MEAMGYGLPIVIPNILEDRHSVKYEENGLLFPTESSEHLADALVRLFAVDSLKCELGRAARSTIEAQYDLQQRVNNMALLYRIILNYF</sequence>
<accession>A0A558HQ92</accession>
<dbReference type="GO" id="GO:0016740">
    <property type="term" value="F:transferase activity"/>
    <property type="evidence" value="ECO:0007669"/>
    <property type="project" value="UniProtKB-KW"/>
</dbReference>
<keyword evidence="2" id="KW-1185">Reference proteome</keyword>
<dbReference type="OrthoDB" id="9062832at2"/>
<evidence type="ECO:0000313" key="1">
    <source>
        <dbReference type="EMBL" id="TVU71302.1"/>
    </source>
</evidence>
<dbReference type="Gene3D" id="3.40.50.2000">
    <property type="entry name" value="Glycogen Phosphorylase B"/>
    <property type="match status" value="2"/>
</dbReference>
<dbReference type="Pfam" id="PF13692">
    <property type="entry name" value="Glyco_trans_1_4"/>
    <property type="match status" value="1"/>
</dbReference>
<name>A0A558HQ92_9GAMM</name>
<reference evidence="1 2" key="1">
    <citation type="submission" date="2019-07" db="EMBL/GenBank/DDBJ databases">
        <title>Diversity of Bacteria from Kongsfjorden, Arctic.</title>
        <authorList>
            <person name="Yu Y."/>
        </authorList>
    </citation>
    <scope>NUCLEOTIDE SEQUENCE [LARGE SCALE GENOMIC DNA]</scope>
    <source>
        <strain evidence="1 2">SM1923</strain>
    </source>
</reference>
<protein>
    <submittedName>
        <fullName evidence="1">Glycosyltransferase family 4 protein</fullName>
    </submittedName>
</protein>
<dbReference type="Proteomes" id="UP000319941">
    <property type="component" value="Unassembled WGS sequence"/>
</dbReference>
<organism evidence="1 2">
    <name type="scientific">Cobetia crustatorum</name>
    <dbReference type="NCBI Taxonomy" id="553385"/>
    <lineage>
        <taxon>Bacteria</taxon>
        <taxon>Pseudomonadati</taxon>
        <taxon>Pseudomonadota</taxon>
        <taxon>Gammaproteobacteria</taxon>
        <taxon>Oceanospirillales</taxon>
        <taxon>Halomonadaceae</taxon>
        <taxon>Cobetia</taxon>
    </lineage>
</organism>
<dbReference type="SUPFAM" id="SSF53756">
    <property type="entry name" value="UDP-Glycosyltransferase/glycogen phosphorylase"/>
    <property type="match status" value="1"/>
</dbReference>